<evidence type="ECO:0000313" key="2">
    <source>
        <dbReference type="Proteomes" id="UP000321635"/>
    </source>
</evidence>
<name>A0A511X5P8_9PROT</name>
<dbReference type="SUPFAM" id="SSF46785">
    <property type="entry name" value="Winged helix' DNA-binding domain"/>
    <property type="match status" value="1"/>
</dbReference>
<dbReference type="Gene3D" id="1.10.10.10">
    <property type="entry name" value="Winged helix-like DNA-binding domain superfamily/Winged helix DNA-binding domain"/>
    <property type="match status" value="1"/>
</dbReference>
<proteinExistence type="predicted"/>
<dbReference type="STRING" id="1120919.GCA_000429165_00155"/>
<protein>
    <recommendedName>
        <fullName evidence="3">HTH arsR-type domain-containing protein</fullName>
    </recommendedName>
</protein>
<keyword evidence="2" id="KW-1185">Reference proteome</keyword>
<evidence type="ECO:0000313" key="1">
    <source>
        <dbReference type="EMBL" id="GEN58264.1"/>
    </source>
</evidence>
<dbReference type="AlphaFoldDB" id="A0A511X5P8"/>
<dbReference type="Proteomes" id="UP000321635">
    <property type="component" value="Unassembled WGS sequence"/>
</dbReference>
<dbReference type="InterPro" id="IPR036388">
    <property type="entry name" value="WH-like_DNA-bd_sf"/>
</dbReference>
<organism evidence="1 2">
    <name type="scientific">Acetobacter nitrogenifigens DSM 23921 = NBRC 105050</name>
    <dbReference type="NCBI Taxonomy" id="1120919"/>
    <lineage>
        <taxon>Bacteria</taxon>
        <taxon>Pseudomonadati</taxon>
        <taxon>Pseudomonadota</taxon>
        <taxon>Alphaproteobacteria</taxon>
        <taxon>Acetobacterales</taxon>
        <taxon>Acetobacteraceae</taxon>
        <taxon>Acetobacter</taxon>
    </lineage>
</organism>
<dbReference type="EMBL" id="BJYF01000001">
    <property type="protein sequence ID" value="GEN58264.1"/>
    <property type="molecule type" value="Genomic_DNA"/>
</dbReference>
<accession>A0A511X5P8</accession>
<comment type="caution">
    <text evidence="1">The sequence shown here is derived from an EMBL/GenBank/DDBJ whole genome shotgun (WGS) entry which is preliminary data.</text>
</comment>
<reference evidence="1 2" key="1">
    <citation type="submission" date="2019-07" db="EMBL/GenBank/DDBJ databases">
        <title>Whole genome shotgun sequence of Acetobacter nitrogenifigens NBRC 105050.</title>
        <authorList>
            <person name="Hosoyama A."/>
            <person name="Uohara A."/>
            <person name="Ohji S."/>
            <person name="Ichikawa N."/>
        </authorList>
    </citation>
    <scope>NUCLEOTIDE SEQUENCE [LARGE SCALE GENOMIC DNA]</scope>
    <source>
        <strain evidence="1 2">NBRC 105050</strain>
    </source>
</reference>
<sequence length="60" mass="6669">MSHHFKVLRDAGVVRTLAQGTEHINSLRGDELESRFPGIVAMILDENEERPKADAAALVR</sequence>
<evidence type="ECO:0008006" key="3">
    <source>
        <dbReference type="Google" id="ProtNLM"/>
    </source>
</evidence>
<dbReference type="InterPro" id="IPR036390">
    <property type="entry name" value="WH_DNA-bd_sf"/>
</dbReference>
<gene>
    <name evidence="1" type="ORF">ANI02nite_01480</name>
</gene>